<name>A0A1I7V4G2_9PELO</name>
<dbReference type="Proteomes" id="UP000095282">
    <property type="component" value="Unplaced"/>
</dbReference>
<dbReference type="WBParaSite" id="Csp11.Scaffold630.g22296.t1">
    <property type="protein sequence ID" value="Csp11.Scaffold630.g22296.t1"/>
    <property type="gene ID" value="Csp11.Scaffold630.g22296"/>
</dbReference>
<evidence type="ECO:0000256" key="1">
    <source>
        <dbReference type="PROSITE-ProRule" id="PRU00723"/>
    </source>
</evidence>
<evidence type="ECO:0000259" key="3">
    <source>
        <dbReference type="PROSITE" id="PS50103"/>
    </source>
</evidence>
<keyword evidence="1" id="KW-0862">Zinc</keyword>
<evidence type="ECO:0000313" key="4">
    <source>
        <dbReference type="Proteomes" id="UP000095282"/>
    </source>
</evidence>
<proteinExistence type="predicted"/>
<feature type="domain" description="C3H1-type" evidence="3">
    <location>
        <begin position="113"/>
        <end position="140"/>
    </location>
</feature>
<keyword evidence="1" id="KW-0863">Zinc-finger</keyword>
<evidence type="ECO:0000256" key="2">
    <source>
        <dbReference type="SAM" id="MobiDB-lite"/>
    </source>
</evidence>
<dbReference type="STRING" id="1561998.A0A1I7V4G2"/>
<accession>A0A1I7V4G2</accession>
<evidence type="ECO:0000313" key="5">
    <source>
        <dbReference type="WBParaSite" id="Csp11.Scaffold630.g22296.t1"/>
    </source>
</evidence>
<dbReference type="PROSITE" id="PS50103">
    <property type="entry name" value="ZF_C3H1"/>
    <property type="match status" value="1"/>
</dbReference>
<dbReference type="eggNOG" id="KOG1677">
    <property type="taxonomic scope" value="Eukaryota"/>
</dbReference>
<sequence>MLTSSSYETEVSELPPTGQPYWRPNDRKEVKSGNQGVYSEIRRIATKDTFDEFKKRFNLYKKKLNEDQVEIFFNETYGLLLSMNHEMVQSCAARADAFESRYLDKRQNTCPEEYKPVFCPDSESGNCKSGTRCQFIHKLVNTSVVAQASGVLNNSCSSGTSAAINQSLYVPGVQSDMSIDANQSLPFRCEEIVKTEEN</sequence>
<reference evidence="5" key="1">
    <citation type="submission" date="2016-11" db="UniProtKB">
        <authorList>
            <consortium name="WormBaseParasite"/>
        </authorList>
    </citation>
    <scope>IDENTIFICATION</scope>
</reference>
<dbReference type="AlphaFoldDB" id="A0A1I7V4G2"/>
<keyword evidence="4" id="KW-1185">Reference proteome</keyword>
<dbReference type="SMART" id="SM00356">
    <property type="entry name" value="ZnF_C3H1"/>
    <property type="match status" value="1"/>
</dbReference>
<dbReference type="InterPro" id="IPR000571">
    <property type="entry name" value="Znf_CCCH"/>
</dbReference>
<feature type="region of interest" description="Disordered" evidence="2">
    <location>
        <begin position="1"/>
        <end position="34"/>
    </location>
</feature>
<feature type="zinc finger region" description="C3H1-type" evidence="1">
    <location>
        <begin position="113"/>
        <end position="140"/>
    </location>
</feature>
<protein>
    <submittedName>
        <fullName evidence="5">C3H1-type domain-containing protein</fullName>
    </submittedName>
</protein>
<dbReference type="GO" id="GO:0008270">
    <property type="term" value="F:zinc ion binding"/>
    <property type="evidence" value="ECO:0007669"/>
    <property type="project" value="UniProtKB-KW"/>
</dbReference>
<keyword evidence="1" id="KW-0479">Metal-binding</keyword>
<organism evidence="4 5">
    <name type="scientific">Caenorhabditis tropicalis</name>
    <dbReference type="NCBI Taxonomy" id="1561998"/>
    <lineage>
        <taxon>Eukaryota</taxon>
        <taxon>Metazoa</taxon>
        <taxon>Ecdysozoa</taxon>
        <taxon>Nematoda</taxon>
        <taxon>Chromadorea</taxon>
        <taxon>Rhabditida</taxon>
        <taxon>Rhabditina</taxon>
        <taxon>Rhabditomorpha</taxon>
        <taxon>Rhabditoidea</taxon>
        <taxon>Rhabditidae</taxon>
        <taxon>Peloderinae</taxon>
        <taxon>Caenorhabditis</taxon>
    </lineage>
</organism>